<sequence>MDLSQSTASVTQRTWSSCWGEVWPVFGCLTGLCRVSCLVSRVVALKGRVILCT</sequence>
<evidence type="ECO:0000313" key="2">
    <source>
        <dbReference type="Proteomes" id="UP000324222"/>
    </source>
</evidence>
<protein>
    <submittedName>
        <fullName evidence="1">Uncharacterized protein</fullName>
    </submittedName>
</protein>
<gene>
    <name evidence="1" type="ORF">E2C01_087819</name>
</gene>
<evidence type="ECO:0000313" key="1">
    <source>
        <dbReference type="EMBL" id="MPC92713.1"/>
    </source>
</evidence>
<organism evidence="1 2">
    <name type="scientific">Portunus trituberculatus</name>
    <name type="common">Swimming crab</name>
    <name type="synonym">Neptunus trituberculatus</name>
    <dbReference type="NCBI Taxonomy" id="210409"/>
    <lineage>
        <taxon>Eukaryota</taxon>
        <taxon>Metazoa</taxon>
        <taxon>Ecdysozoa</taxon>
        <taxon>Arthropoda</taxon>
        <taxon>Crustacea</taxon>
        <taxon>Multicrustacea</taxon>
        <taxon>Malacostraca</taxon>
        <taxon>Eumalacostraca</taxon>
        <taxon>Eucarida</taxon>
        <taxon>Decapoda</taxon>
        <taxon>Pleocyemata</taxon>
        <taxon>Brachyura</taxon>
        <taxon>Eubrachyura</taxon>
        <taxon>Portunoidea</taxon>
        <taxon>Portunidae</taxon>
        <taxon>Portuninae</taxon>
        <taxon>Portunus</taxon>
    </lineage>
</organism>
<reference evidence="1 2" key="1">
    <citation type="submission" date="2019-05" db="EMBL/GenBank/DDBJ databases">
        <title>Another draft genome of Portunus trituberculatus and its Hox gene families provides insights of decapod evolution.</title>
        <authorList>
            <person name="Jeong J.-H."/>
            <person name="Song I."/>
            <person name="Kim S."/>
            <person name="Choi T."/>
            <person name="Kim D."/>
            <person name="Ryu S."/>
            <person name="Kim W."/>
        </authorList>
    </citation>
    <scope>NUCLEOTIDE SEQUENCE [LARGE SCALE GENOMIC DNA]</scope>
    <source>
        <tissue evidence="1">Muscle</tissue>
    </source>
</reference>
<dbReference type="Proteomes" id="UP000324222">
    <property type="component" value="Unassembled WGS sequence"/>
</dbReference>
<name>A0A5B7JED3_PORTR</name>
<dbReference type="AlphaFoldDB" id="A0A5B7JED3"/>
<comment type="caution">
    <text evidence="1">The sequence shown here is derived from an EMBL/GenBank/DDBJ whole genome shotgun (WGS) entry which is preliminary data.</text>
</comment>
<dbReference type="EMBL" id="VSRR010092233">
    <property type="protein sequence ID" value="MPC92713.1"/>
    <property type="molecule type" value="Genomic_DNA"/>
</dbReference>
<accession>A0A5B7JED3</accession>
<keyword evidence="2" id="KW-1185">Reference proteome</keyword>
<proteinExistence type="predicted"/>